<dbReference type="Pfam" id="PF02325">
    <property type="entry name" value="CCB3_YggT"/>
    <property type="match status" value="2"/>
</dbReference>
<feature type="transmembrane region" description="Helical" evidence="1">
    <location>
        <begin position="55"/>
        <end position="76"/>
    </location>
</feature>
<dbReference type="InterPro" id="IPR003425">
    <property type="entry name" value="CCB3/YggT"/>
</dbReference>
<keyword evidence="1" id="KW-0812">Transmembrane</keyword>
<organism evidence="2">
    <name type="scientific">Candidatus Pantoea edessiphila</name>
    <dbReference type="NCBI Taxonomy" id="2044610"/>
    <lineage>
        <taxon>Bacteria</taxon>
        <taxon>Pseudomonadati</taxon>
        <taxon>Pseudomonadota</taxon>
        <taxon>Gammaproteobacteria</taxon>
        <taxon>Enterobacterales</taxon>
        <taxon>Erwiniaceae</taxon>
        <taxon>Pantoea</taxon>
    </lineage>
</organism>
<proteinExistence type="predicted"/>
<dbReference type="GO" id="GO:0016020">
    <property type="term" value="C:membrane"/>
    <property type="evidence" value="ECO:0007669"/>
    <property type="project" value="InterPro"/>
</dbReference>
<reference evidence="2" key="1">
    <citation type="journal article" date="2018" name="Genome Biol. Evol.">
        <title>Cladogenesis and Genomic Streamlining in Extracellular Endosymbionts of Tropical Stink Bugs.</title>
        <authorList>
            <person name="Otero-Bravo A."/>
            <person name="Goffredi S."/>
            <person name="Sabree Z.L."/>
        </authorList>
    </citation>
    <scope>NUCLEOTIDE SEQUENCE [LARGE SCALE GENOMIC DNA]</scope>
    <source>
        <strain evidence="2">SoEE</strain>
        <plasmid evidence="2">pSOE4</plasmid>
    </source>
</reference>
<dbReference type="EMBL" id="PDKT01000012">
    <property type="protein sequence ID" value="PPI87619.1"/>
    <property type="molecule type" value="Genomic_DNA"/>
</dbReference>
<protein>
    <recommendedName>
        <fullName evidence="3">YggT family protein</fullName>
    </recommendedName>
</protein>
<comment type="caution">
    <text evidence="2">The sequence shown here is derived from an EMBL/GenBank/DDBJ whole genome shotgun (WGS) entry which is preliminary data.</text>
</comment>
<evidence type="ECO:0000313" key="2">
    <source>
        <dbReference type="EMBL" id="PPI87619.1"/>
    </source>
</evidence>
<name>A0A2P5SZ55_9GAMM</name>
<dbReference type="AlphaFoldDB" id="A0A2P5SZ55"/>
<gene>
    <name evidence="2" type="ORF">CRV12_03750</name>
</gene>
<keyword evidence="1" id="KW-0472">Membrane</keyword>
<dbReference type="OrthoDB" id="9806665at2"/>
<feature type="transmembrane region" description="Helical" evidence="1">
    <location>
        <begin position="7"/>
        <end position="27"/>
    </location>
</feature>
<accession>A0A2P5SZ55</accession>
<sequence length="185" mass="21539">MLTLIFLIRTLIDLYITLLLLLIWMQIARCDFFNPIAQSIFKVTQPIVGWLRNKIIPNIASIDVAALTIAFILSIIKFPTLRFIENRILTLDSIDLFIGLLVFIKSTGKIIFWVIITRSILSWVNYSYNPIHFVLYQMSEILINPVRKILPDTNVIDFSPMIIIFTLYALNYLGMDLLPNIWYIL</sequence>
<keyword evidence="2" id="KW-0614">Plasmid</keyword>
<keyword evidence="1" id="KW-1133">Transmembrane helix</keyword>
<dbReference type="Proteomes" id="UP000296153">
    <property type="component" value="Plasmid pSOE4"/>
</dbReference>
<evidence type="ECO:0008006" key="3">
    <source>
        <dbReference type="Google" id="ProtNLM"/>
    </source>
</evidence>
<geneLocation type="plasmid" evidence="2">
    <name>pSOE4</name>
</geneLocation>
<evidence type="ECO:0000256" key="1">
    <source>
        <dbReference type="SAM" id="Phobius"/>
    </source>
</evidence>
<dbReference type="RefSeq" id="WP_136130627.1">
    <property type="nucleotide sequence ID" value="NZ_CM009564.1"/>
</dbReference>